<dbReference type="PANTHER" id="PTHR47186">
    <property type="entry name" value="LEUCINE-RICH REPEAT-CONTAINING PROTEIN 57"/>
    <property type="match status" value="1"/>
</dbReference>
<dbReference type="InterPro" id="IPR055414">
    <property type="entry name" value="LRR_R13L4/SHOC2-like"/>
</dbReference>
<evidence type="ECO:0008006" key="6">
    <source>
        <dbReference type="Google" id="ProtNLM"/>
    </source>
</evidence>
<evidence type="ECO:0000256" key="1">
    <source>
        <dbReference type="ARBA" id="ARBA00022737"/>
    </source>
</evidence>
<dbReference type="Pfam" id="PF23598">
    <property type="entry name" value="LRR_14"/>
    <property type="match status" value="1"/>
</dbReference>
<evidence type="ECO:0000313" key="4">
    <source>
        <dbReference type="EMBL" id="KAG6535270.1"/>
    </source>
</evidence>
<comment type="caution">
    <text evidence="4">The sequence shown here is derived from an EMBL/GenBank/DDBJ whole genome shotgun (WGS) entry which is preliminary data.</text>
</comment>
<feature type="domain" description="Disease resistance R13L4/SHOC-2-like LRR" evidence="2">
    <location>
        <begin position="52"/>
        <end position="142"/>
    </location>
</feature>
<organism evidence="4 5">
    <name type="scientific">Zingiber officinale</name>
    <name type="common">Ginger</name>
    <name type="synonym">Amomum zingiber</name>
    <dbReference type="NCBI Taxonomy" id="94328"/>
    <lineage>
        <taxon>Eukaryota</taxon>
        <taxon>Viridiplantae</taxon>
        <taxon>Streptophyta</taxon>
        <taxon>Embryophyta</taxon>
        <taxon>Tracheophyta</taxon>
        <taxon>Spermatophyta</taxon>
        <taxon>Magnoliopsida</taxon>
        <taxon>Liliopsida</taxon>
        <taxon>Zingiberales</taxon>
        <taxon>Zingiberaceae</taxon>
        <taxon>Zingiber</taxon>
    </lineage>
</organism>
<dbReference type="OrthoDB" id="676979at2759"/>
<evidence type="ECO:0000259" key="3">
    <source>
        <dbReference type="Pfam" id="PF25019"/>
    </source>
</evidence>
<dbReference type="EMBL" id="JACMSC010000001">
    <property type="protein sequence ID" value="KAG6535270.1"/>
    <property type="molecule type" value="Genomic_DNA"/>
</dbReference>
<protein>
    <recommendedName>
        <fullName evidence="6">Disease resistance protein At3g14460</fullName>
    </recommendedName>
</protein>
<reference evidence="4 5" key="1">
    <citation type="submission" date="2020-08" db="EMBL/GenBank/DDBJ databases">
        <title>Plant Genome Project.</title>
        <authorList>
            <person name="Zhang R.-G."/>
        </authorList>
    </citation>
    <scope>NUCLEOTIDE SEQUENCE [LARGE SCALE GENOMIC DNA]</scope>
    <source>
        <tissue evidence="4">Rhizome</tissue>
    </source>
</reference>
<proteinExistence type="predicted"/>
<feature type="domain" description="R13L1/DRL21-like LRR repeat region" evidence="3">
    <location>
        <begin position="228"/>
        <end position="356"/>
    </location>
</feature>
<dbReference type="InterPro" id="IPR056789">
    <property type="entry name" value="LRR_R13L1-DRL21"/>
</dbReference>
<name>A0A8J5I7Z3_ZINOF</name>
<gene>
    <name evidence="4" type="ORF">ZIOFF_000235</name>
</gene>
<evidence type="ECO:0000259" key="2">
    <source>
        <dbReference type="Pfam" id="PF23598"/>
    </source>
</evidence>
<keyword evidence="5" id="KW-1185">Reference proteome</keyword>
<dbReference type="Pfam" id="PF25019">
    <property type="entry name" value="LRR_R13L1-DRL21"/>
    <property type="match status" value="1"/>
</dbReference>
<sequence>MHDLIHDLAEWISVEEICRIENNRQTKPPSTTRHLRVEEKLPQEFSGYNKLRTLVLSDSLSDSLFEKLRSIRVLDVSGCGLQELSEHIGKLIHLRYLDISWNSKIKILPDSSCDLYNLQTLKAEGCSELESIPQELGKLVSLRHVDISCNSEIKILPDSLCDLYNLQTLKVKGCSKLESIPQELGKLVNLRQIDADGKFWVMLKDVRRLTNLQELPIFSVQEDDAFKLGQLKDLTQLHGTLRIENLENVDSKEEAQRAELKSKVHLKKLVLEWDYWKLYGEKGTTLGEEVIEGLQPHESLKILKIDGYSGGRSPSWLMLKVLSNLEKLELKNCPGWDDLPFIGQRLHLTKLRMTNMTALKRLSHEFEGKCFPRLEVLELSDFPTLREWSWTEGKDLFPCMRELRVCSCPKLKRLPPFPPSLEMLTIECCPRLILNSKTDDDEEGGRHLPPSLKELKLTDCGEYARLLSDCLNNLTRLEINDCLYMPSISLVQLVELQCLYISDCDELRRMECLGLLKSLKELKIVGCPQLVQLDDELAGSLSSLRKLCVDNTALLKMFPLKNSLPFITELEIKSCSEEVIFEEAILVRSLTAVTSLTLRDCMKLQSLPTELLHGPPLLESLTMQNCPRIKSLPEKGLPPLLQHLDISNCPQIKSLPEKGLPPLLQHLYIYGCPHIQAIPEKLLPMSLSSFNCFDVHPTLKEQSEKFNAYWMG</sequence>
<dbReference type="Proteomes" id="UP000734854">
    <property type="component" value="Unassembled WGS sequence"/>
</dbReference>
<evidence type="ECO:0000313" key="5">
    <source>
        <dbReference type="Proteomes" id="UP000734854"/>
    </source>
</evidence>
<keyword evidence="1" id="KW-0677">Repeat</keyword>
<dbReference type="PANTHER" id="PTHR47186:SF3">
    <property type="entry name" value="OS09G0267800 PROTEIN"/>
    <property type="match status" value="1"/>
</dbReference>
<dbReference type="AlphaFoldDB" id="A0A8J5I7Z3"/>
<accession>A0A8J5I7Z3</accession>